<accession>A0A5N5SMF0</accession>
<organism evidence="7 8">
    <name type="scientific">Armadillidium nasatum</name>
    <dbReference type="NCBI Taxonomy" id="96803"/>
    <lineage>
        <taxon>Eukaryota</taxon>
        <taxon>Metazoa</taxon>
        <taxon>Ecdysozoa</taxon>
        <taxon>Arthropoda</taxon>
        <taxon>Crustacea</taxon>
        <taxon>Multicrustacea</taxon>
        <taxon>Malacostraca</taxon>
        <taxon>Eumalacostraca</taxon>
        <taxon>Peracarida</taxon>
        <taxon>Isopoda</taxon>
        <taxon>Oniscidea</taxon>
        <taxon>Crinocheta</taxon>
        <taxon>Armadillidiidae</taxon>
        <taxon>Armadillidium</taxon>
    </lineage>
</organism>
<comment type="caution">
    <text evidence="7">The sequence shown here is derived from an EMBL/GenBank/DDBJ whole genome shotgun (WGS) entry which is preliminary data.</text>
</comment>
<dbReference type="PANTHER" id="PTHR46491">
    <property type="entry name" value="CDGSH IRON SULFUR DOMAIN PROTEIN HOMOLOG"/>
    <property type="match status" value="1"/>
</dbReference>
<evidence type="ECO:0000259" key="6">
    <source>
        <dbReference type="SMART" id="SM00704"/>
    </source>
</evidence>
<dbReference type="GO" id="GO:0046872">
    <property type="term" value="F:metal ion binding"/>
    <property type="evidence" value="ECO:0007669"/>
    <property type="project" value="UniProtKB-KW"/>
</dbReference>
<dbReference type="SMART" id="SM00704">
    <property type="entry name" value="ZnF_CDGSH"/>
    <property type="match status" value="2"/>
</dbReference>
<dbReference type="AlphaFoldDB" id="A0A5N5SMF0"/>
<feature type="domain" description="Iron-binding zinc finger CDGSH type" evidence="6">
    <location>
        <begin position="82"/>
        <end position="117"/>
    </location>
</feature>
<comment type="cofactor">
    <cofactor evidence="5">
        <name>[2Fe-2S] cluster</name>
        <dbReference type="ChEBI" id="CHEBI:190135"/>
    </cofactor>
</comment>
<evidence type="ECO:0000256" key="3">
    <source>
        <dbReference type="ARBA" id="ARBA00023004"/>
    </source>
</evidence>
<dbReference type="PANTHER" id="PTHR46491:SF3">
    <property type="entry name" value="CDGSH IRON-SULFUR DOMAIN-CONTAINING PROTEIN 3, MITOCHONDRIAL"/>
    <property type="match status" value="1"/>
</dbReference>
<gene>
    <name evidence="7" type="primary">CISD3</name>
    <name evidence="7" type="ORF">Anas_10134</name>
</gene>
<evidence type="ECO:0000313" key="8">
    <source>
        <dbReference type="Proteomes" id="UP000326759"/>
    </source>
</evidence>
<sequence length="163" mass="19269">MFKLNVNRILICHCRNDLYSAINQTLCKSSWNFGRNCRSFSKSGILLKKEPDPGIYLKEKEWQLEFHQDRPESRMRVYDIKPVKIRIEKGKKYSWCACGFSHTQPFCDGSHSIPQFKITYRPVVFIAPETKEVWLCNCKKTKNRPFCDGTHRNQEVQDAFSKR</sequence>
<dbReference type="Gene3D" id="3.40.5.90">
    <property type="entry name" value="CDGSH iron-sulfur domain, mitoNEET-type"/>
    <property type="match status" value="2"/>
</dbReference>
<evidence type="ECO:0000256" key="1">
    <source>
        <dbReference type="ARBA" id="ARBA00022714"/>
    </source>
</evidence>
<evidence type="ECO:0000256" key="2">
    <source>
        <dbReference type="ARBA" id="ARBA00022723"/>
    </source>
</evidence>
<keyword evidence="2" id="KW-0479">Metal-binding</keyword>
<dbReference type="GO" id="GO:0005739">
    <property type="term" value="C:mitochondrion"/>
    <property type="evidence" value="ECO:0007669"/>
    <property type="project" value="TreeGrafter"/>
</dbReference>
<dbReference type="GO" id="GO:0051537">
    <property type="term" value="F:2 iron, 2 sulfur cluster binding"/>
    <property type="evidence" value="ECO:0007669"/>
    <property type="project" value="UniProtKB-KW"/>
</dbReference>
<dbReference type="OrthoDB" id="15717at2759"/>
<keyword evidence="8" id="KW-1185">Reference proteome</keyword>
<feature type="domain" description="Iron-binding zinc finger CDGSH type" evidence="6">
    <location>
        <begin position="120"/>
        <end position="157"/>
    </location>
</feature>
<reference evidence="7 8" key="1">
    <citation type="journal article" date="2019" name="PLoS Biol.">
        <title>Sex chromosomes control vertical transmission of feminizing Wolbachia symbionts in an isopod.</title>
        <authorList>
            <person name="Becking T."/>
            <person name="Chebbi M.A."/>
            <person name="Giraud I."/>
            <person name="Moumen B."/>
            <person name="Laverre T."/>
            <person name="Caubet Y."/>
            <person name="Peccoud J."/>
            <person name="Gilbert C."/>
            <person name="Cordaux R."/>
        </authorList>
    </citation>
    <scope>NUCLEOTIDE SEQUENCE [LARGE SCALE GENOMIC DNA]</scope>
    <source>
        <strain evidence="7">ANa2</strain>
        <tissue evidence="7">Whole body excluding digestive tract and cuticle</tissue>
    </source>
</reference>
<dbReference type="EMBL" id="SEYY01023382">
    <property type="protein sequence ID" value="KAB7494888.1"/>
    <property type="molecule type" value="Genomic_DNA"/>
</dbReference>
<evidence type="ECO:0000256" key="5">
    <source>
        <dbReference type="ARBA" id="ARBA00034078"/>
    </source>
</evidence>
<dbReference type="InterPro" id="IPR052950">
    <property type="entry name" value="CISD"/>
</dbReference>
<name>A0A5N5SMF0_9CRUS</name>
<dbReference type="InterPro" id="IPR018967">
    <property type="entry name" value="FeS-contain_CDGSH-typ"/>
</dbReference>
<keyword evidence="1" id="KW-0001">2Fe-2S</keyword>
<dbReference type="Proteomes" id="UP000326759">
    <property type="component" value="Unassembled WGS sequence"/>
</dbReference>
<evidence type="ECO:0000313" key="7">
    <source>
        <dbReference type="EMBL" id="KAB7494888.1"/>
    </source>
</evidence>
<evidence type="ECO:0000256" key="4">
    <source>
        <dbReference type="ARBA" id="ARBA00023014"/>
    </source>
</evidence>
<keyword evidence="3" id="KW-0408">Iron</keyword>
<proteinExistence type="predicted"/>
<dbReference type="Pfam" id="PF09360">
    <property type="entry name" value="zf-CDGSH"/>
    <property type="match status" value="2"/>
</dbReference>
<dbReference type="InterPro" id="IPR042216">
    <property type="entry name" value="MitoNEET_CISD"/>
</dbReference>
<keyword evidence="4" id="KW-0411">Iron-sulfur</keyword>
<protein>
    <submittedName>
        <fullName evidence="7">CDGSH iron-sulfur domain-containing protein 3, mitochondrial</fullName>
    </submittedName>
</protein>